<dbReference type="PANTHER" id="PTHR32309">
    <property type="entry name" value="TYROSINE-PROTEIN KINASE"/>
    <property type="match status" value="1"/>
</dbReference>
<feature type="region of interest" description="Disordered" evidence="7">
    <location>
        <begin position="1"/>
        <end position="23"/>
    </location>
</feature>
<dbReference type="EMBL" id="JAQQKW010000007">
    <property type="protein sequence ID" value="MDC7695203.1"/>
    <property type="molecule type" value="Genomic_DNA"/>
</dbReference>
<dbReference type="RefSeq" id="WP_272741881.1">
    <property type="nucleotide sequence ID" value="NZ_JAQQKW010000007.1"/>
</dbReference>
<feature type="coiled-coil region" evidence="6">
    <location>
        <begin position="364"/>
        <end position="436"/>
    </location>
</feature>
<feature type="domain" description="Polysaccharide chain length determinant N-terminal" evidence="9">
    <location>
        <begin position="39"/>
        <end position="128"/>
    </location>
</feature>
<dbReference type="Proteomes" id="UP001216595">
    <property type="component" value="Unassembled WGS sequence"/>
</dbReference>
<dbReference type="InterPro" id="IPR003856">
    <property type="entry name" value="LPS_length_determ_N"/>
</dbReference>
<keyword evidence="6" id="KW-0175">Coiled coil</keyword>
<evidence type="ECO:0000256" key="4">
    <source>
        <dbReference type="ARBA" id="ARBA00022989"/>
    </source>
</evidence>
<keyword evidence="11" id="KW-1185">Reference proteome</keyword>
<dbReference type="InterPro" id="IPR050445">
    <property type="entry name" value="Bact_polysacc_biosynth/exp"/>
</dbReference>
<reference evidence="10 11" key="1">
    <citation type="submission" date="2023-01" db="EMBL/GenBank/DDBJ databases">
        <title>Novel species of the genus Asticcacaulis isolated from rivers.</title>
        <authorList>
            <person name="Lu H."/>
        </authorList>
    </citation>
    <scope>NUCLEOTIDE SEQUENCE [LARGE SCALE GENOMIC DNA]</scope>
    <source>
        <strain evidence="10 11">DXS10W</strain>
    </source>
</reference>
<keyword evidence="4 8" id="KW-1133">Transmembrane helix</keyword>
<keyword evidence="5 8" id="KW-0472">Membrane</keyword>
<organism evidence="10 11">
    <name type="scientific">Asticcacaulis currens</name>
    <dbReference type="NCBI Taxonomy" id="2984210"/>
    <lineage>
        <taxon>Bacteria</taxon>
        <taxon>Pseudomonadati</taxon>
        <taxon>Pseudomonadota</taxon>
        <taxon>Alphaproteobacteria</taxon>
        <taxon>Caulobacterales</taxon>
        <taxon>Caulobacteraceae</taxon>
        <taxon>Asticcacaulis</taxon>
    </lineage>
</organism>
<dbReference type="Pfam" id="PF02706">
    <property type="entry name" value="Wzz"/>
    <property type="match status" value="1"/>
</dbReference>
<evidence type="ECO:0000256" key="7">
    <source>
        <dbReference type="SAM" id="MobiDB-lite"/>
    </source>
</evidence>
<evidence type="ECO:0000256" key="8">
    <source>
        <dbReference type="SAM" id="Phobius"/>
    </source>
</evidence>
<feature type="compositionally biased region" description="Basic and acidic residues" evidence="7">
    <location>
        <begin position="14"/>
        <end position="23"/>
    </location>
</feature>
<comment type="caution">
    <text evidence="10">The sequence shown here is derived from an EMBL/GenBank/DDBJ whole genome shotgun (WGS) entry which is preliminary data.</text>
</comment>
<evidence type="ECO:0000256" key="2">
    <source>
        <dbReference type="ARBA" id="ARBA00022475"/>
    </source>
</evidence>
<evidence type="ECO:0000256" key="5">
    <source>
        <dbReference type="ARBA" id="ARBA00023136"/>
    </source>
</evidence>
<evidence type="ECO:0000256" key="6">
    <source>
        <dbReference type="SAM" id="Coils"/>
    </source>
</evidence>
<evidence type="ECO:0000259" key="9">
    <source>
        <dbReference type="Pfam" id="PF02706"/>
    </source>
</evidence>
<feature type="transmembrane region" description="Helical" evidence="8">
    <location>
        <begin position="48"/>
        <end position="69"/>
    </location>
</feature>
<evidence type="ECO:0000313" key="10">
    <source>
        <dbReference type="EMBL" id="MDC7695203.1"/>
    </source>
</evidence>
<gene>
    <name evidence="10" type="ORF">PQU94_13020</name>
</gene>
<accession>A0ABT5IH26</accession>
<feature type="transmembrane region" description="Helical" evidence="8">
    <location>
        <begin position="459"/>
        <end position="481"/>
    </location>
</feature>
<evidence type="ECO:0000256" key="3">
    <source>
        <dbReference type="ARBA" id="ARBA00022692"/>
    </source>
</evidence>
<dbReference type="PANTHER" id="PTHR32309:SF13">
    <property type="entry name" value="FERRIC ENTEROBACTIN TRANSPORT PROTEIN FEPE"/>
    <property type="match status" value="1"/>
</dbReference>
<comment type="subcellular location">
    <subcellularLocation>
        <location evidence="1">Cell membrane</location>
        <topology evidence="1">Multi-pass membrane protein</topology>
    </subcellularLocation>
</comment>
<name>A0ABT5IH26_9CAUL</name>
<evidence type="ECO:0000256" key="1">
    <source>
        <dbReference type="ARBA" id="ARBA00004651"/>
    </source>
</evidence>
<protein>
    <submittedName>
        <fullName evidence="10">Wzz/FepE/Etk N-terminal domain-containing protein</fullName>
    </submittedName>
</protein>
<keyword evidence="2" id="KW-1003">Cell membrane</keyword>
<keyword evidence="3 8" id="KW-0812">Transmembrane</keyword>
<proteinExistence type="predicted"/>
<evidence type="ECO:0000313" key="11">
    <source>
        <dbReference type="Proteomes" id="UP001216595"/>
    </source>
</evidence>
<sequence>MFRVRAQGVYSEETGTRATDRRGAARTPARRRYAYEADDILRLLLREWWLMLLIFAAIFGVGAGFALTLKKSYTADASLLMQLGQDYVYVPAAGDAARGAIATIDEVVQSEVEILNSAELKHRVIEKLGYNAIDSSFPKTYAPRTETERDQADARVMKTLSGLKTETAPQSNIVRLSFTHKDPRAAALILNTFIDLYQTYRHEVFMDVTAPLLENQKAAFDRRLRQADKSYEDFLLRNGVGDFQAAKATYTKLYDTVMSEIYVADAGIATARARLQAITSRLGQQAPEMSTERQLDLSVPSKLLALKQQRAELLTRYTPAAPAVRDLDEQIKALETLQASGRAIGEKEHRIGVNPIYQQLLTDKLNLEAEIAATSGRRAQLQAQADQVTHKLQSLVGMEAEYNSLSTERSALQTNIASFTQRIQETQAAREIAEKAQDTVRVVNRARPPDKAKSLQKPVLILAFLFGGFTALCAGLLRVFLRRGFLSADMASKTLGLPVLAQARAK</sequence>